<gene>
    <name evidence="1" type="ORF">C7B81_14160</name>
</gene>
<evidence type="ECO:0000313" key="2">
    <source>
        <dbReference type="Proteomes" id="UP000238218"/>
    </source>
</evidence>
<comment type="caution">
    <text evidence="1">The sequence shown here is derived from an EMBL/GenBank/DDBJ whole genome shotgun (WGS) entry which is preliminary data.</text>
</comment>
<sequence length="74" mass="8498">MSWSELERLVDEAETDEVIRRGLRHCRSCPELILAARRLGYHVTRVDLQRAWQLHRLAAPSRSVPAQRRPAPGG</sequence>
<keyword evidence="2" id="KW-1185">Reference proteome</keyword>
<reference evidence="1 2" key="1">
    <citation type="submission" date="2018-03" db="EMBL/GenBank/DDBJ databases">
        <title>The ancient ancestry and fast evolution of plastids.</title>
        <authorList>
            <person name="Moore K.R."/>
            <person name="Magnabosco C."/>
            <person name="Momper L."/>
            <person name="Gold D.A."/>
            <person name="Bosak T."/>
            <person name="Fournier G.P."/>
        </authorList>
    </citation>
    <scope>NUCLEOTIDE SEQUENCE [LARGE SCALE GENOMIC DNA]</scope>
    <source>
        <strain evidence="1 2">CCALA 015</strain>
    </source>
</reference>
<evidence type="ECO:0000313" key="1">
    <source>
        <dbReference type="EMBL" id="PSB36385.1"/>
    </source>
</evidence>
<dbReference type="Proteomes" id="UP000238218">
    <property type="component" value="Unassembled WGS sequence"/>
</dbReference>
<protein>
    <submittedName>
        <fullName evidence="1">Nitrogen fixation protein</fullName>
    </submittedName>
</protein>
<name>A0ABX5F4R6_9CHRO</name>
<dbReference type="EMBL" id="PVWP01000010">
    <property type="protein sequence ID" value="PSB36385.1"/>
    <property type="molecule type" value="Genomic_DNA"/>
</dbReference>
<organism evidence="1 2">
    <name type="scientific">Aphanothece cf. minutissima CCALA 015</name>
    <dbReference type="NCBI Taxonomy" id="2107695"/>
    <lineage>
        <taxon>Bacteria</taxon>
        <taxon>Bacillati</taxon>
        <taxon>Cyanobacteriota</taxon>
        <taxon>Cyanophyceae</taxon>
        <taxon>Oscillatoriophycideae</taxon>
        <taxon>Chroococcales</taxon>
        <taxon>Aphanothecaceae</taxon>
        <taxon>Aphanothece</taxon>
    </lineage>
</organism>
<proteinExistence type="predicted"/>
<accession>A0ABX5F4R6</accession>